<accession>A0ABY3RL35</accession>
<evidence type="ECO:0008006" key="3">
    <source>
        <dbReference type="Google" id="ProtNLM"/>
    </source>
</evidence>
<gene>
    <name evidence="1" type="ORF">LQG66_18145</name>
</gene>
<reference evidence="1" key="1">
    <citation type="journal article" date="2024" name="Antonie Van Leeuwenhoek">
        <title>Bradyrhizobium ontarionense sp. nov., a novel bacterial symbiont isolated from Aeschynomene indica (Indian jointvetch), harbours photosynthesis, nitrogen fixation and nitrous oxide (N2O) reductase genes.</title>
        <authorList>
            <person name="Bromfield E.S.P."/>
            <person name="Cloutier S."/>
        </authorList>
    </citation>
    <scope>NUCLEOTIDE SEQUENCE</scope>
    <source>
        <strain evidence="1">A19</strain>
    </source>
</reference>
<organism evidence="1 2">
    <name type="scientific">Bradyrhizobium ontarionense</name>
    <dbReference type="NCBI Taxonomy" id="2898149"/>
    <lineage>
        <taxon>Bacteria</taxon>
        <taxon>Pseudomonadati</taxon>
        <taxon>Pseudomonadota</taxon>
        <taxon>Alphaproteobacteria</taxon>
        <taxon>Hyphomicrobiales</taxon>
        <taxon>Nitrobacteraceae</taxon>
        <taxon>Bradyrhizobium</taxon>
    </lineage>
</organism>
<protein>
    <recommendedName>
        <fullName evidence="3">Helix-turn-helix domain-containing protein</fullName>
    </recommendedName>
</protein>
<name>A0ABY3RL35_9BRAD</name>
<dbReference type="RefSeq" id="WP_231327540.1">
    <property type="nucleotide sequence ID" value="NZ_CP088156.1"/>
</dbReference>
<keyword evidence="2" id="KW-1185">Reference proteome</keyword>
<evidence type="ECO:0000313" key="1">
    <source>
        <dbReference type="EMBL" id="UFZ08091.1"/>
    </source>
</evidence>
<dbReference type="EMBL" id="CP088156">
    <property type="protein sequence ID" value="UFZ08091.1"/>
    <property type="molecule type" value="Genomic_DNA"/>
</dbReference>
<evidence type="ECO:0000313" key="2">
    <source>
        <dbReference type="Proteomes" id="UP001431010"/>
    </source>
</evidence>
<sequence length="85" mass="9456">MKRAPSRIDILPLLPVVFGLGEIEAAAAIGVSASKFRALVKEARMPRPRRIDRRFVWDVDELRAAFKALPHEGESEGSDTWADVV</sequence>
<dbReference type="Proteomes" id="UP001431010">
    <property type="component" value="Chromosome"/>
</dbReference>
<proteinExistence type="predicted"/>